<evidence type="ECO:0000313" key="1">
    <source>
        <dbReference type="EMBL" id="KAF3972724.1"/>
    </source>
</evidence>
<sequence length="79" mass="8996">MKWGSVICNLLKPNILLGIGAVGRYRQGQEKFKIGFVVPRHTVLRKQEVLYKLCPCVDQLIGTYLVNKFQKMMSHCSNG</sequence>
<organism evidence="1 2">
    <name type="scientific">Castanea mollissima</name>
    <name type="common">Chinese chestnut</name>
    <dbReference type="NCBI Taxonomy" id="60419"/>
    <lineage>
        <taxon>Eukaryota</taxon>
        <taxon>Viridiplantae</taxon>
        <taxon>Streptophyta</taxon>
        <taxon>Embryophyta</taxon>
        <taxon>Tracheophyta</taxon>
        <taxon>Spermatophyta</taxon>
        <taxon>Magnoliopsida</taxon>
        <taxon>eudicotyledons</taxon>
        <taxon>Gunneridae</taxon>
        <taxon>Pentapetalae</taxon>
        <taxon>rosids</taxon>
        <taxon>fabids</taxon>
        <taxon>Fagales</taxon>
        <taxon>Fagaceae</taxon>
        <taxon>Castanea</taxon>
    </lineage>
</organism>
<gene>
    <name evidence="1" type="ORF">CMV_003793</name>
</gene>
<dbReference type="AlphaFoldDB" id="A0A8J4RST6"/>
<dbReference type="EMBL" id="JRKL02000308">
    <property type="protein sequence ID" value="KAF3972724.1"/>
    <property type="molecule type" value="Genomic_DNA"/>
</dbReference>
<keyword evidence="2" id="KW-1185">Reference proteome</keyword>
<reference evidence="1" key="1">
    <citation type="submission" date="2020-03" db="EMBL/GenBank/DDBJ databases">
        <title>Castanea mollissima Vanexum genome sequencing.</title>
        <authorList>
            <person name="Staton M."/>
        </authorList>
    </citation>
    <scope>NUCLEOTIDE SEQUENCE</scope>
    <source>
        <tissue evidence="1">Leaf</tissue>
    </source>
</reference>
<accession>A0A8J4RST6</accession>
<dbReference type="Proteomes" id="UP000737018">
    <property type="component" value="Unassembled WGS sequence"/>
</dbReference>
<evidence type="ECO:0000313" key="2">
    <source>
        <dbReference type="Proteomes" id="UP000737018"/>
    </source>
</evidence>
<proteinExistence type="predicted"/>
<comment type="caution">
    <text evidence="1">The sequence shown here is derived from an EMBL/GenBank/DDBJ whole genome shotgun (WGS) entry which is preliminary data.</text>
</comment>
<dbReference type="OrthoDB" id="10536858at2759"/>
<protein>
    <submittedName>
        <fullName evidence="1">Uncharacterized protein</fullName>
    </submittedName>
</protein>
<name>A0A8J4RST6_9ROSI</name>